<dbReference type="InterPro" id="IPR005123">
    <property type="entry name" value="Oxoglu/Fe-dep_dioxygenase_dom"/>
</dbReference>
<dbReference type="PANTHER" id="PTHR12463">
    <property type="entry name" value="OXYGENASE-RELATED"/>
    <property type="match status" value="1"/>
</dbReference>
<dbReference type="OMA" id="MCNLEYE"/>
<dbReference type="InterPro" id="IPR037151">
    <property type="entry name" value="AlkB-like_sf"/>
</dbReference>
<organism evidence="4">
    <name type="scientific">Hydra vulgaris</name>
    <name type="common">Hydra</name>
    <name type="synonym">Hydra attenuata</name>
    <dbReference type="NCBI Taxonomy" id="6087"/>
    <lineage>
        <taxon>Eukaryota</taxon>
        <taxon>Metazoa</taxon>
        <taxon>Cnidaria</taxon>
        <taxon>Hydrozoa</taxon>
        <taxon>Hydroidolina</taxon>
        <taxon>Anthoathecata</taxon>
        <taxon>Aplanulata</taxon>
        <taxon>Hydridae</taxon>
        <taxon>Hydra</taxon>
    </lineage>
</organism>
<dbReference type="PANTHER" id="PTHR12463:SF0">
    <property type="entry name" value="ALPHA-KETOGLUTARATE-DEPENDENT DIOXYGENASE ALKB HOMOLOG 4"/>
    <property type="match status" value="1"/>
</dbReference>
<keyword evidence="2" id="KW-0560">Oxidoreductase</keyword>
<accession>T2M4U4</accession>
<keyword evidence="2" id="KW-0479">Metal-binding</keyword>
<keyword evidence="2" id="KW-0408">Iron</keyword>
<dbReference type="GO" id="GO:0070988">
    <property type="term" value="P:demethylation"/>
    <property type="evidence" value="ECO:0007669"/>
    <property type="project" value="InterPro"/>
</dbReference>
<dbReference type="KEGG" id="hmg:100204004"/>
<dbReference type="FunFam" id="2.60.120.590:FF:000019">
    <property type="entry name" value="DNA N6-methyl adenine demethylase"/>
    <property type="match status" value="1"/>
</dbReference>
<comment type="cofactor">
    <cofactor evidence="1">
        <name>Fe(2+)</name>
        <dbReference type="ChEBI" id="CHEBI:29033"/>
    </cofactor>
</comment>
<name>T2M4U4_HYDVU</name>
<feature type="non-terminal residue" evidence="4">
    <location>
        <position position="1"/>
    </location>
</feature>
<gene>
    <name evidence="4" type="primary">ALKBH4</name>
</gene>
<evidence type="ECO:0000259" key="3">
    <source>
        <dbReference type="PROSITE" id="PS51471"/>
    </source>
</evidence>
<dbReference type="GO" id="GO:0051213">
    <property type="term" value="F:dioxygenase activity"/>
    <property type="evidence" value="ECO:0007669"/>
    <property type="project" value="UniProtKB-KW"/>
</dbReference>
<comment type="similarity">
    <text evidence="2">Belongs to the iron/ascorbate-dependent oxidoreductase family.</text>
</comment>
<dbReference type="AlphaFoldDB" id="T2M4U4"/>
<dbReference type="EMBL" id="HAAD01000713">
    <property type="protein sequence ID" value="CDG66945.1"/>
    <property type="molecule type" value="mRNA"/>
</dbReference>
<keyword evidence="4" id="KW-0223">Dioxygenase</keyword>
<protein>
    <submittedName>
        <fullName evidence="4">Probable alpha-ketoglutarate-dependent dioxygenase ABH4</fullName>
    </submittedName>
</protein>
<reference evidence="4" key="1">
    <citation type="journal article" date="2013" name="Genome Biol. Evol.">
        <title>Punctuated emergences of genetic and phenotypic innovations in eumetazoan, bilaterian, euteleostome, and hominidae ancestors.</title>
        <authorList>
            <person name="Wenger Y."/>
            <person name="Galliot B."/>
        </authorList>
    </citation>
    <scope>NUCLEOTIDE SEQUENCE</scope>
    <source>
        <tissue evidence="4">Whole animals</tissue>
    </source>
</reference>
<proteinExistence type="evidence at transcript level"/>
<dbReference type="GO" id="GO:0032451">
    <property type="term" value="F:demethylase activity"/>
    <property type="evidence" value="ECO:0007669"/>
    <property type="project" value="TreeGrafter"/>
</dbReference>
<dbReference type="InterPro" id="IPR032857">
    <property type="entry name" value="ALKBH4"/>
</dbReference>
<dbReference type="OrthoDB" id="442860at2759"/>
<dbReference type="SUPFAM" id="SSF51197">
    <property type="entry name" value="Clavaminate synthase-like"/>
    <property type="match status" value="1"/>
</dbReference>
<evidence type="ECO:0000256" key="1">
    <source>
        <dbReference type="ARBA" id="ARBA00001954"/>
    </source>
</evidence>
<dbReference type="PROSITE" id="PS51471">
    <property type="entry name" value="FE2OG_OXY"/>
    <property type="match status" value="1"/>
</dbReference>
<evidence type="ECO:0000313" key="4">
    <source>
        <dbReference type="EMBL" id="CDG66945.1"/>
    </source>
</evidence>
<feature type="domain" description="Fe2OG dioxygenase" evidence="3">
    <location>
        <begin position="153"/>
        <end position="247"/>
    </location>
</feature>
<dbReference type="GO" id="GO:0046872">
    <property type="term" value="F:metal ion binding"/>
    <property type="evidence" value="ECO:0007669"/>
    <property type="project" value="UniProtKB-KW"/>
</dbReference>
<dbReference type="Gene3D" id="2.60.120.590">
    <property type="entry name" value="Alpha-ketoglutarate-dependent dioxygenase AlkB-like"/>
    <property type="match status" value="1"/>
</dbReference>
<evidence type="ECO:0000256" key="2">
    <source>
        <dbReference type="RuleBase" id="RU003682"/>
    </source>
</evidence>
<sequence length="272" mass="31379">MEKYKCGCTGIRHCLLCTGIRDNDFIQNSVKDICWLCPECEVVFEGNVNEILLKDNINWCSLHLQHNISNLHIDKVIIINNFVSETEESYLLTEINKDPWKMSQSGRRKQDFGPKVNFKRKKLKTAVFTGFPGYSKFVVEKMRQVESLKDFFPVELCNLEYSPERGSSIDPHIDDTWLWGEQLVTLNLNSATILTLTSTLFQQEIQIPMMPRSLVIIEKNARYNWMHGIKSSDITDLRVAMTFRNLSQPFVKDNIGQQILHIAKSFQGTVVA</sequence>